<dbReference type="InterPro" id="IPR050546">
    <property type="entry name" value="Glycosyl_Hydrlase_16"/>
</dbReference>
<evidence type="ECO:0000259" key="1">
    <source>
        <dbReference type="PROSITE" id="PS51762"/>
    </source>
</evidence>
<dbReference type="PANTHER" id="PTHR10963">
    <property type="entry name" value="GLYCOSYL HYDROLASE-RELATED"/>
    <property type="match status" value="1"/>
</dbReference>
<dbReference type="GeneID" id="89936027"/>
<evidence type="ECO:0000313" key="3">
    <source>
        <dbReference type="Proteomes" id="UP001302812"/>
    </source>
</evidence>
<protein>
    <submittedName>
        <fullName evidence="2">Glycoside hydrolase family 16 protein</fullName>
    </submittedName>
</protein>
<reference evidence="2" key="2">
    <citation type="submission" date="2023-05" db="EMBL/GenBank/DDBJ databases">
        <authorList>
            <consortium name="Lawrence Berkeley National Laboratory"/>
            <person name="Steindorff A."/>
            <person name="Hensen N."/>
            <person name="Bonometti L."/>
            <person name="Westerberg I."/>
            <person name="Brannstrom I.O."/>
            <person name="Guillou S."/>
            <person name="Cros-Aarteil S."/>
            <person name="Calhoun S."/>
            <person name="Haridas S."/>
            <person name="Kuo A."/>
            <person name="Mondo S."/>
            <person name="Pangilinan J."/>
            <person name="Riley R."/>
            <person name="Labutti K."/>
            <person name="Andreopoulos B."/>
            <person name="Lipzen A."/>
            <person name="Chen C."/>
            <person name="Yanf M."/>
            <person name="Daum C."/>
            <person name="Ng V."/>
            <person name="Clum A."/>
            <person name="Ohm R."/>
            <person name="Martin F."/>
            <person name="Silar P."/>
            <person name="Natvig D."/>
            <person name="Lalanne C."/>
            <person name="Gautier V."/>
            <person name="Ament-Velasquez S.L."/>
            <person name="Kruys A."/>
            <person name="Hutchinson M.I."/>
            <person name="Powell A.J."/>
            <person name="Barry K."/>
            <person name="Miller A.N."/>
            <person name="Grigoriev I.V."/>
            <person name="Debuchy R."/>
            <person name="Gladieux P."/>
            <person name="Thoren M.H."/>
            <person name="Johannesson H."/>
        </authorList>
    </citation>
    <scope>NUCLEOTIDE SEQUENCE</scope>
    <source>
        <strain evidence="2">CBS 508.74</strain>
    </source>
</reference>
<organism evidence="2 3">
    <name type="scientific">Canariomyces notabilis</name>
    <dbReference type="NCBI Taxonomy" id="2074819"/>
    <lineage>
        <taxon>Eukaryota</taxon>
        <taxon>Fungi</taxon>
        <taxon>Dikarya</taxon>
        <taxon>Ascomycota</taxon>
        <taxon>Pezizomycotina</taxon>
        <taxon>Sordariomycetes</taxon>
        <taxon>Sordariomycetidae</taxon>
        <taxon>Sordariales</taxon>
        <taxon>Chaetomiaceae</taxon>
        <taxon>Canariomyces</taxon>
    </lineage>
</organism>
<accession>A0AAN6QQG4</accession>
<feature type="domain" description="GH16" evidence="1">
    <location>
        <begin position="7"/>
        <end position="293"/>
    </location>
</feature>
<dbReference type="AlphaFoldDB" id="A0AAN6QQG4"/>
<dbReference type="InterPro" id="IPR000757">
    <property type="entry name" value="Beta-glucanase-like"/>
</dbReference>
<dbReference type="PANTHER" id="PTHR10963:SF24">
    <property type="entry name" value="GLYCOSIDASE C21B10.07-RELATED"/>
    <property type="match status" value="1"/>
</dbReference>
<name>A0AAN6QQG4_9PEZI</name>
<dbReference type="Proteomes" id="UP001302812">
    <property type="component" value="Unassembled WGS sequence"/>
</dbReference>
<dbReference type="GO" id="GO:0004553">
    <property type="term" value="F:hydrolase activity, hydrolyzing O-glycosyl compounds"/>
    <property type="evidence" value="ECO:0007669"/>
    <property type="project" value="InterPro"/>
</dbReference>
<proteinExistence type="predicted"/>
<gene>
    <name evidence="2" type="ORF">N656DRAFT_713594</name>
</gene>
<dbReference type="RefSeq" id="XP_064668097.1">
    <property type="nucleotide sequence ID" value="XM_064811902.1"/>
</dbReference>
<dbReference type="Pfam" id="PF26113">
    <property type="entry name" value="GH16_XgeA"/>
    <property type="match status" value="1"/>
</dbReference>
<sequence length="329" mass="35156">MALMASLTQAASTYNLVDTFNSTNFFQEFDFFSQPDPTNGFVQYAHAAIASSHRLAGYSQGGIYLGVDYANITTKGRPSVRVTSKKAYTKGLFIADIAHMPAGPTDADSCGLWPAFWMFGPNWPNSGEIDIIEGVNTQSVNSITLHTGPGCSMSTGNTSGTASPLLDCQGFEGCTYPSDDDDVNNNNNKPTTTTSSNYGAGFNAISGGVYAVEWTDAAIQVWFFPRNSAQCQRLQQGGSDSASAPSPETFGPPLAAFYGGAACSIPAHFAQHNLVFDTTFCGDWAGRVWAKDATCAALAARCEDYVGANPEAYVQAYWLVNEIRVYQVA</sequence>
<dbReference type="GO" id="GO:0009251">
    <property type="term" value="P:glucan catabolic process"/>
    <property type="evidence" value="ECO:0007669"/>
    <property type="project" value="TreeGrafter"/>
</dbReference>
<dbReference type="PROSITE" id="PS51762">
    <property type="entry name" value="GH16_2"/>
    <property type="match status" value="1"/>
</dbReference>
<dbReference type="EMBL" id="MU853350">
    <property type="protein sequence ID" value="KAK4110527.1"/>
    <property type="molecule type" value="Genomic_DNA"/>
</dbReference>
<dbReference type="InterPro" id="IPR013320">
    <property type="entry name" value="ConA-like_dom_sf"/>
</dbReference>
<dbReference type="Gene3D" id="2.60.120.200">
    <property type="match status" value="1"/>
</dbReference>
<comment type="caution">
    <text evidence="2">The sequence shown here is derived from an EMBL/GenBank/DDBJ whole genome shotgun (WGS) entry which is preliminary data.</text>
</comment>
<keyword evidence="2" id="KW-0378">Hydrolase</keyword>
<keyword evidence="3" id="KW-1185">Reference proteome</keyword>
<reference evidence="2" key="1">
    <citation type="journal article" date="2023" name="Mol. Phylogenet. Evol.">
        <title>Genome-scale phylogeny and comparative genomics of the fungal order Sordariales.</title>
        <authorList>
            <person name="Hensen N."/>
            <person name="Bonometti L."/>
            <person name="Westerberg I."/>
            <person name="Brannstrom I.O."/>
            <person name="Guillou S."/>
            <person name="Cros-Aarteil S."/>
            <person name="Calhoun S."/>
            <person name="Haridas S."/>
            <person name="Kuo A."/>
            <person name="Mondo S."/>
            <person name="Pangilinan J."/>
            <person name="Riley R."/>
            <person name="LaButti K."/>
            <person name="Andreopoulos B."/>
            <person name="Lipzen A."/>
            <person name="Chen C."/>
            <person name="Yan M."/>
            <person name="Daum C."/>
            <person name="Ng V."/>
            <person name="Clum A."/>
            <person name="Steindorff A."/>
            <person name="Ohm R.A."/>
            <person name="Martin F."/>
            <person name="Silar P."/>
            <person name="Natvig D.O."/>
            <person name="Lalanne C."/>
            <person name="Gautier V."/>
            <person name="Ament-Velasquez S.L."/>
            <person name="Kruys A."/>
            <person name="Hutchinson M.I."/>
            <person name="Powell A.J."/>
            <person name="Barry K."/>
            <person name="Miller A.N."/>
            <person name="Grigoriev I.V."/>
            <person name="Debuchy R."/>
            <person name="Gladieux P."/>
            <person name="Hiltunen Thoren M."/>
            <person name="Johannesson H."/>
        </authorList>
    </citation>
    <scope>NUCLEOTIDE SEQUENCE</scope>
    <source>
        <strain evidence="2">CBS 508.74</strain>
    </source>
</reference>
<dbReference type="SUPFAM" id="SSF49899">
    <property type="entry name" value="Concanavalin A-like lectins/glucanases"/>
    <property type="match status" value="1"/>
</dbReference>
<evidence type="ECO:0000313" key="2">
    <source>
        <dbReference type="EMBL" id="KAK4110527.1"/>
    </source>
</evidence>
<dbReference type="CDD" id="cd02181">
    <property type="entry name" value="GH16_fungal_Lam16A_glucanase"/>
    <property type="match status" value="1"/>
</dbReference>